<proteinExistence type="predicted"/>
<organism evidence="1 2">
    <name type="scientific">Saccharopolyspora phatthalungensis</name>
    <dbReference type="NCBI Taxonomy" id="664693"/>
    <lineage>
        <taxon>Bacteria</taxon>
        <taxon>Bacillati</taxon>
        <taxon>Actinomycetota</taxon>
        <taxon>Actinomycetes</taxon>
        <taxon>Pseudonocardiales</taxon>
        <taxon>Pseudonocardiaceae</taxon>
        <taxon>Saccharopolyspora</taxon>
    </lineage>
</organism>
<sequence>MIFFGWLPRRIPEPCFETRVREQRWAVTGG</sequence>
<comment type="caution">
    <text evidence="1">The sequence shown here is derived from an EMBL/GenBank/DDBJ whole genome shotgun (WGS) entry which is preliminary data.</text>
</comment>
<dbReference type="AlphaFoldDB" id="A0A840QGM0"/>
<evidence type="ECO:0000313" key="1">
    <source>
        <dbReference type="EMBL" id="MBB5159110.1"/>
    </source>
</evidence>
<dbReference type="EMBL" id="JACHIW010000002">
    <property type="protein sequence ID" value="MBB5159110.1"/>
    <property type="molecule type" value="Genomic_DNA"/>
</dbReference>
<accession>A0A840QGM0</accession>
<dbReference type="Proteomes" id="UP000584374">
    <property type="component" value="Unassembled WGS sequence"/>
</dbReference>
<keyword evidence="2" id="KW-1185">Reference proteome</keyword>
<protein>
    <submittedName>
        <fullName evidence="1">Uncharacterized protein</fullName>
    </submittedName>
</protein>
<gene>
    <name evidence="1" type="ORF">BJ970_006709</name>
</gene>
<reference evidence="1 2" key="1">
    <citation type="submission" date="2020-08" db="EMBL/GenBank/DDBJ databases">
        <title>Sequencing the genomes of 1000 actinobacteria strains.</title>
        <authorList>
            <person name="Klenk H.-P."/>
        </authorList>
    </citation>
    <scope>NUCLEOTIDE SEQUENCE [LARGE SCALE GENOMIC DNA]</scope>
    <source>
        <strain evidence="1 2">DSM 45584</strain>
    </source>
</reference>
<name>A0A840QGM0_9PSEU</name>
<evidence type="ECO:0000313" key="2">
    <source>
        <dbReference type="Proteomes" id="UP000584374"/>
    </source>
</evidence>